<proteinExistence type="predicted"/>
<dbReference type="RefSeq" id="WP_375087900.1">
    <property type="nucleotide sequence ID" value="NZ_CP136522.1"/>
</dbReference>
<name>A0ABZ0K1X8_9GAMM</name>
<organism evidence="1 2">
    <name type="scientific">Shewanella youngdeokensis</name>
    <dbReference type="NCBI Taxonomy" id="2999068"/>
    <lineage>
        <taxon>Bacteria</taxon>
        <taxon>Pseudomonadati</taxon>
        <taxon>Pseudomonadota</taxon>
        <taxon>Gammaproteobacteria</taxon>
        <taxon>Alteromonadales</taxon>
        <taxon>Shewanellaceae</taxon>
        <taxon>Shewanella</taxon>
    </lineage>
</organism>
<accession>A0ABZ0K1X8</accession>
<evidence type="ECO:0000313" key="1">
    <source>
        <dbReference type="EMBL" id="WOT06117.1"/>
    </source>
</evidence>
<gene>
    <name evidence="1" type="ORF">RGE70_04705</name>
</gene>
<dbReference type="Proteomes" id="UP001529491">
    <property type="component" value="Chromosome"/>
</dbReference>
<evidence type="ECO:0000313" key="2">
    <source>
        <dbReference type="Proteomes" id="UP001529491"/>
    </source>
</evidence>
<keyword evidence="2" id="KW-1185">Reference proteome</keyword>
<sequence length="40" mass="4487">MALLTHVTVLLVSTFLMHGEMMYLDSCHDALIAGFELLHL</sequence>
<protein>
    <submittedName>
        <fullName evidence="1">Uncharacterized protein</fullName>
    </submittedName>
</protein>
<dbReference type="EMBL" id="CP136522">
    <property type="protein sequence ID" value="WOT06117.1"/>
    <property type="molecule type" value="Genomic_DNA"/>
</dbReference>
<reference evidence="1 2" key="1">
    <citation type="submission" date="2023-10" db="EMBL/GenBank/DDBJ databases">
        <title>Complete genome sequence of Shewanella sp. DAU334.</title>
        <authorList>
            <person name="Lee Y.-S."/>
            <person name="Jeong H.-R."/>
            <person name="Hwang E.-J."/>
            <person name="Choi Y.-L."/>
            <person name="Kim G.-D."/>
        </authorList>
    </citation>
    <scope>NUCLEOTIDE SEQUENCE [LARGE SCALE GENOMIC DNA]</scope>
    <source>
        <strain evidence="1 2">DAU334</strain>
    </source>
</reference>